<organism evidence="3">
    <name type="scientific">marine sediment metagenome</name>
    <dbReference type="NCBI Taxonomy" id="412755"/>
    <lineage>
        <taxon>unclassified sequences</taxon>
        <taxon>metagenomes</taxon>
        <taxon>ecological metagenomes</taxon>
    </lineage>
</organism>
<evidence type="ECO:0000259" key="2">
    <source>
        <dbReference type="Pfam" id="PF02517"/>
    </source>
</evidence>
<reference evidence="3" key="1">
    <citation type="journal article" date="2015" name="Nature">
        <title>Complex archaea that bridge the gap between prokaryotes and eukaryotes.</title>
        <authorList>
            <person name="Spang A."/>
            <person name="Saw J.H."/>
            <person name="Jorgensen S.L."/>
            <person name="Zaremba-Niedzwiedzka K."/>
            <person name="Martijn J."/>
            <person name="Lind A.E."/>
            <person name="van Eijk R."/>
            <person name="Schleper C."/>
            <person name="Guy L."/>
            <person name="Ettema T.J."/>
        </authorList>
    </citation>
    <scope>NUCLEOTIDE SEQUENCE</scope>
</reference>
<gene>
    <name evidence="3" type="ORF">LCGC14_1513720</name>
</gene>
<name>A0A0F9LG87_9ZZZZ</name>
<feature type="domain" description="CAAX prenyl protease 2/Lysostaphin resistance protein A-like" evidence="2">
    <location>
        <begin position="143"/>
        <end position="232"/>
    </location>
</feature>
<feature type="non-terminal residue" evidence="3">
    <location>
        <position position="1"/>
    </location>
</feature>
<dbReference type="PANTHER" id="PTHR43592:SF15">
    <property type="entry name" value="CAAX AMINO TERMINAL PROTEASE FAMILY PROTEIN"/>
    <property type="match status" value="1"/>
</dbReference>
<comment type="caution">
    <text evidence="3">The sequence shown here is derived from an EMBL/GenBank/DDBJ whole genome shotgun (WGS) entry which is preliminary data.</text>
</comment>
<dbReference type="Pfam" id="PF02517">
    <property type="entry name" value="Rce1-like"/>
    <property type="match status" value="1"/>
</dbReference>
<dbReference type="InterPro" id="IPR003675">
    <property type="entry name" value="Rce1/LyrA-like_dom"/>
</dbReference>
<feature type="transmembrane region" description="Helical" evidence="1">
    <location>
        <begin position="34"/>
        <end position="53"/>
    </location>
</feature>
<evidence type="ECO:0000313" key="3">
    <source>
        <dbReference type="EMBL" id="KKM63210.1"/>
    </source>
</evidence>
<protein>
    <recommendedName>
        <fullName evidence="2">CAAX prenyl protease 2/Lysostaphin resistance protein A-like domain-containing protein</fullName>
    </recommendedName>
</protein>
<keyword evidence="1" id="KW-0472">Membrane</keyword>
<dbReference type="AlphaFoldDB" id="A0A0F9LG87"/>
<feature type="transmembrane region" description="Helical" evidence="1">
    <location>
        <begin position="136"/>
        <end position="158"/>
    </location>
</feature>
<dbReference type="GO" id="GO:0080120">
    <property type="term" value="P:CAAX-box protein maturation"/>
    <property type="evidence" value="ECO:0007669"/>
    <property type="project" value="UniProtKB-ARBA"/>
</dbReference>
<feature type="transmembrane region" description="Helical" evidence="1">
    <location>
        <begin position="100"/>
        <end position="124"/>
    </location>
</feature>
<dbReference type="GO" id="GO:0004175">
    <property type="term" value="F:endopeptidase activity"/>
    <property type="evidence" value="ECO:0007669"/>
    <property type="project" value="UniProtKB-ARBA"/>
</dbReference>
<feature type="transmembrane region" description="Helical" evidence="1">
    <location>
        <begin position="179"/>
        <end position="212"/>
    </location>
</feature>
<evidence type="ECO:0000256" key="1">
    <source>
        <dbReference type="SAM" id="Phobius"/>
    </source>
</evidence>
<feature type="transmembrane region" description="Helical" evidence="1">
    <location>
        <begin position="218"/>
        <end position="240"/>
    </location>
</feature>
<feature type="transmembrane region" description="Helical" evidence="1">
    <location>
        <begin position="59"/>
        <end position="79"/>
    </location>
</feature>
<keyword evidence="1" id="KW-1133">Transmembrane helix</keyword>
<accession>A0A0F9LG87</accession>
<dbReference type="PANTHER" id="PTHR43592">
    <property type="entry name" value="CAAX AMINO TERMINAL PROTEASE"/>
    <property type="match status" value="1"/>
</dbReference>
<dbReference type="EMBL" id="LAZR01011140">
    <property type="protein sequence ID" value="KKM63210.1"/>
    <property type="molecule type" value="Genomic_DNA"/>
</dbReference>
<proteinExistence type="predicted"/>
<keyword evidence="1" id="KW-0812">Transmembrane</keyword>
<sequence>LIEEDKSEEEKEKKEEEAKEGEVPWSVKRAWQGVLGVIVIFFVFALIVGAFQAVFPSPILLAVLSAILYGAIFMLVYYLSGRRIDALRFNPFPFFKAAGYSILFFIGIIIFEAIWISFLGVLGVTPPDSATPIVEMYGSSALAFVVIFILTVVIAPFVEEVFFRSFLYQAFRKRYGVTVGILISAVIFGLFHFSFLVVLPVFVLIGIFLGYIFEKFHSVYPAMMLHALNNFVFFVILVAAQSGK</sequence>